<feature type="transmembrane region" description="Helical" evidence="2">
    <location>
        <begin position="121"/>
        <end position="143"/>
    </location>
</feature>
<dbReference type="VEuPathDB" id="TrichDB:TRFO_07731"/>
<evidence type="ECO:0000256" key="2">
    <source>
        <dbReference type="SAM" id="Phobius"/>
    </source>
</evidence>
<feature type="transmembrane region" description="Helical" evidence="2">
    <location>
        <begin position="267"/>
        <end position="289"/>
    </location>
</feature>
<keyword evidence="2" id="KW-1133">Transmembrane helix</keyword>
<feature type="transmembrane region" description="Helical" evidence="2">
    <location>
        <begin position="155"/>
        <end position="177"/>
    </location>
</feature>
<feature type="transmembrane region" description="Helical" evidence="2">
    <location>
        <begin position="965"/>
        <end position="984"/>
    </location>
</feature>
<dbReference type="GeneID" id="94828568"/>
<evidence type="ECO:0000313" key="4">
    <source>
        <dbReference type="EMBL" id="OHT00767.1"/>
    </source>
</evidence>
<dbReference type="SMART" id="SM00044">
    <property type="entry name" value="CYCc"/>
    <property type="match status" value="1"/>
</dbReference>
<feature type="transmembrane region" description="Helical" evidence="2">
    <location>
        <begin position="301"/>
        <end position="323"/>
    </location>
</feature>
<keyword evidence="2" id="KW-0472">Membrane</keyword>
<feature type="transmembrane region" description="Helical" evidence="2">
    <location>
        <begin position="638"/>
        <end position="662"/>
    </location>
</feature>
<dbReference type="PANTHER" id="PTHR45655:SF13">
    <property type="entry name" value="SOLUBLE GUANYLATE CYCLASE GCY-32-RELATED"/>
    <property type="match status" value="1"/>
</dbReference>
<evidence type="ECO:0000259" key="3">
    <source>
        <dbReference type="PROSITE" id="PS50125"/>
    </source>
</evidence>
<feature type="transmembrane region" description="Helical" evidence="2">
    <location>
        <begin position="197"/>
        <end position="222"/>
    </location>
</feature>
<accession>A0A1J4JNQ1</accession>
<dbReference type="InterPro" id="IPR029787">
    <property type="entry name" value="Nucleotide_cyclase"/>
</dbReference>
<evidence type="ECO:0000256" key="1">
    <source>
        <dbReference type="SAM" id="MobiDB-lite"/>
    </source>
</evidence>
<dbReference type="GO" id="GO:0070482">
    <property type="term" value="P:response to oxygen levels"/>
    <property type="evidence" value="ECO:0007669"/>
    <property type="project" value="TreeGrafter"/>
</dbReference>
<feature type="transmembrane region" description="Helical" evidence="2">
    <location>
        <begin position="68"/>
        <end position="88"/>
    </location>
</feature>
<name>A0A1J4JNQ1_9EUKA</name>
<dbReference type="Gene3D" id="3.30.70.1230">
    <property type="entry name" value="Nucleotide cyclase"/>
    <property type="match status" value="1"/>
</dbReference>
<dbReference type="GO" id="GO:0019934">
    <property type="term" value="P:cGMP-mediated signaling"/>
    <property type="evidence" value="ECO:0007669"/>
    <property type="project" value="TreeGrafter"/>
</dbReference>
<dbReference type="SUPFAM" id="SSF55073">
    <property type="entry name" value="Nucleotide cyclase"/>
    <property type="match status" value="1"/>
</dbReference>
<sequence>MMNDVTASVVSSSRSRQYEIKSSAMFNSAKKFKVTTDFSHEDITFKQLYRKFSLDIGRFDFKVKWVNTVRLFTFPLFLILASCGFIMLDLNSFTSIIKNIFNVFRYIQIILPPECSFHIKLLVNLILLIIYVALVMFLVYIILKYKGKSCISQEEMYLFVVVARILMPILTTYISHLCSESFYQLIFRTDQSTTSDSLIMLLISIPLLIIQLIYIFLSCGAYNATPIIRKHDITQTWFAHSQLDWQLNIILLVVIFFQTVFDFLSKNVASILFTIVIIFLSSLFAVKIFFTLPYIHPTANFIIFCSAISAPFCALIPTISCFAPNVMTYYFIILVVIIISSFFISRVLINHRMLKIVSRFDVLSNDDKGKENNDEILLAMLNQTPEGNNNFELMMIKNEAELSLLTRTGFLFKVNEIENSSFISHGLEFTGKPDFFLSAVQVALSIQNDVMLLTTLHQAALKIMKGPFNTSSFIELFNILRQEMLTQLNQPLLEAVSVCKRSNRTLQHSIADFWGAVLKQKTDTLISLLPEISDATYKTELLYLRLTRNYPTSPTVFREIVMFYHRSVGNHQKTVYYQNLADRSKTHHNDLMSRSTNSESSTSINITENLDQEFQEKMEPFVSAQELIMSLNLPPLPWMYSIVILLFSAMLIMPAIILGVSLNTVSNFRDNLQPINVIGALETSITRVPQLVRRRNLFEIDDILPHMEETGPPMFVHLEFIEKEQIVPSLWTYYYELNENMAIFLDLCNPGTTISESCSDKSHISYVGNSTINATIYDMLSSYTQSLHQIISKNESFDWSRASESSDVLYIMQNFDTLYHSIHELTTLLSKEILDYRFFFQKLSYIWLILLWGFPVVVFLPLVLIAGYFFKREVVFTLKMFFQIPKNEISNLRWSLKSKKQHHNNNTKNYSVANHSRKSSANNSGNSTELTDNTENSKVYDDLYDSLSTVPRKITGLLGGFNSHLFVLILFTGTMCTIGIIVFLNSTYQLIDMADSYVASINVYSSTLASYVWTQELFSKKPVLFDKQTLKMKSLSYVKDLLEMFDIFLYGTNTSLATASLLLGSDVINAFMSHSEIVYNDSMVKYNPSYGLIHSVYISMSCDSQMRLFSELSSWILMNESQVNLSFLDTFVYHYEHLMFSHLNLYLAEATTLFEDKTTQLNDSKTDVLMLIFILMFVIQILYFSTFIVSSFKAQLRNLLCPRYLLLLVKPEALLKTQSLIKWLSGTVSSSTTIHSTDSTLNKGIDLDFIVQYSKCGLMTTNANLKIDKVNGTLCQLFKTPEDQIVGENLITFLQNSLIDKDRNQIISRLIAEIKKMQEGTSATYKYQFTSTILGVNSQLMYISIIIEGFQDDGIDDLSNPVKSFSIIVMDRTTEHYQEALVESEKAKSEQLITSLIPPSIAKRLNDGETDISFEVQEATVLFTSVNDWNGVIANMTAVEVVSFLNKLFSAYDEELHNFPAITKLKTIGHIYMICGGLFTDSTVNSARVVLDYALKMLEIVNKLNEEGPTKFSITVGMNSGGPINCGILGHTRPVFDIIGDSVNVASRMNSSGLPGFIQISDSSYNLIKFLNYHVKERGEIQIKGKGLRKTYLVGTESFNLGMTRKKTSENISLQ</sequence>
<dbReference type="PANTHER" id="PTHR45655">
    <property type="entry name" value="GUANYLATE CYCLASE SOLUBLE SUBUNIT BETA-2"/>
    <property type="match status" value="1"/>
</dbReference>
<dbReference type="Pfam" id="PF00211">
    <property type="entry name" value="Guanylate_cyc"/>
    <property type="match status" value="1"/>
</dbReference>
<gene>
    <name evidence="4" type="ORF">TRFO_07731</name>
</gene>
<dbReference type="GO" id="GO:0008074">
    <property type="term" value="C:guanylate cyclase complex, soluble"/>
    <property type="evidence" value="ECO:0007669"/>
    <property type="project" value="TreeGrafter"/>
</dbReference>
<organism evidence="4 5">
    <name type="scientific">Tritrichomonas foetus</name>
    <dbReference type="NCBI Taxonomy" id="1144522"/>
    <lineage>
        <taxon>Eukaryota</taxon>
        <taxon>Metamonada</taxon>
        <taxon>Parabasalia</taxon>
        <taxon>Tritrichomonadida</taxon>
        <taxon>Tritrichomonadidae</taxon>
        <taxon>Tritrichomonas</taxon>
    </lineage>
</organism>
<dbReference type="OrthoDB" id="60033at2759"/>
<dbReference type="InterPro" id="IPR001054">
    <property type="entry name" value="A/G_cyclase"/>
</dbReference>
<dbReference type="EMBL" id="MLAK01000938">
    <property type="protein sequence ID" value="OHT00767.1"/>
    <property type="molecule type" value="Genomic_DNA"/>
</dbReference>
<proteinExistence type="predicted"/>
<keyword evidence="5" id="KW-1185">Reference proteome</keyword>
<keyword evidence="2" id="KW-0812">Transmembrane</keyword>
<dbReference type="RefSeq" id="XP_068353903.1">
    <property type="nucleotide sequence ID" value="XM_068493864.1"/>
</dbReference>
<dbReference type="GO" id="GO:0004383">
    <property type="term" value="F:guanylate cyclase activity"/>
    <property type="evidence" value="ECO:0007669"/>
    <property type="project" value="TreeGrafter"/>
</dbReference>
<dbReference type="Proteomes" id="UP000179807">
    <property type="component" value="Unassembled WGS sequence"/>
</dbReference>
<feature type="transmembrane region" description="Helical" evidence="2">
    <location>
        <begin position="329"/>
        <end position="349"/>
    </location>
</feature>
<reference evidence="4" key="1">
    <citation type="submission" date="2016-10" db="EMBL/GenBank/DDBJ databases">
        <authorList>
            <person name="Benchimol M."/>
            <person name="Almeida L.G."/>
            <person name="Vasconcelos A.T."/>
            <person name="Perreira-Neves A."/>
            <person name="Rosa I.A."/>
            <person name="Tasca T."/>
            <person name="Bogo M.R."/>
            <person name="de Souza W."/>
        </authorList>
    </citation>
    <scope>NUCLEOTIDE SEQUENCE [LARGE SCALE GENOMIC DNA]</scope>
    <source>
        <strain evidence="4">K</strain>
    </source>
</reference>
<protein>
    <submittedName>
        <fullName evidence="4">Adenylate and Guanylate cyclase catalytic domain containing protein</fullName>
    </submittedName>
</protein>
<feature type="transmembrane region" description="Helical" evidence="2">
    <location>
        <begin position="845"/>
        <end position="870"/>
    </location>
</feature>
<feature type="domain" description="Guanylate cyclase" evidence="3">
    <location>
        <begin position="1420"/>
        <end position="1550"/>
    </location>
</feature>
<comment type="caution">
    <text evidence="4">The sequence shown here is derived from an EMBL/GenBank/DDBJ whole genome shotgun (WGS) entry which is preliminary data.</text>
</comment>
<evidence type="ECO:0000313" key="5">
    <source>
        <dbReference type="Proteomes" id="UP000179807"/>
    </source>
</evidence>
<feature type="region of interest" description="Disordered" evidence="1">
    <location>
        <begin position="900"/>
        <end position="933"/>
    </location>
</feature>
<dbReference type="PROSITE" id="PS50125">
    <property type="entry name" value="GUANYLATE_CYCLASE_2"/>
    <property type="match status" value="1"/>
</dbReference>
<dbReference type="CDD" id="cd07302">
    <property type="entry name" value="CHD"/>
    <property type="match status" value="1"/>
</dbReference>
<feature type="transmembrane region" description="Helical" evidence="2">
    <location>
        <begin position="1168"/>
        <end position="1192"/>
    </location>
</feature>
<feature type="compositionally biased region" description="Polar residues" evidence="1">
    <location>
        <begin position="906"/>
        <end position="933"/>
    </location>
</feature>